<dbReference type="SMART" id="SM00345">
    <property type="entry name" value="HTH_GNTR"/>
    <property type="match status" value="1"/>
</dbReference>
<dbReference type="PANTHER" id="PTHR43537">
    <property type="entry name" value="TRANSCRIPTIONAL REGULATOR, GNTR FAMILY"/>
    <property type="match status" value="1"/>
</dbReference>
<feature type="domain" description="HTH gntR-type" evidence="4">
    <location>
        <begin position="10"/>
        <end position="77"/>
    </location>
</feature>
<evidence type="ECO:0000313" key="5">
    <source>
        <dbReference type="EMBL" id="MVT25964.1"/>
    </source>
</evidence>
<sequence length="222" mass="25002">MTPAPGVRRYSGADYVYSTLREQIISLELPPGQRLRETALAQQMKVSRTPVREALSRLLSENLVEQGPTGGTFVTPLDLEDLRELYLIRSALESVSAREAAQHASPADLAEMADLLEQMERLLDRESETHRLGALLHDVIFRAAGIHRSDEMLRQIRGHLHRYRILSNQSASRREEAFAEHRHIVDAIASRDPDAAEQAIREHVMAAYQEVKAHLQARESAA</sequence>
<dbReference type="InterPro" id="IPR011711">
    <property type="entry name" value="GntR_C"/>
</dbReference>
<dbReference type="RefSeq" id="WP_157322463.1">
    <property type="nucleotide sequence ID" value="NZ_BMFX01000026.1"/>
</dbReference>
<proteinExistence type="predicted"/>
<dbReference type="InterPro" id="IPR036388">
    <property type="entry name" value="WH-like_DNA-bd_sf"/>
</dbReference>
<accession>A0A7K1UHV8</accession>
<dbReference type="GO" id="GO:0003700">
    <property type="term" value="F:DNA-binding transcription factor activity"/>
    <property type="evidence" value="ECO:0007669"/>
    <property type="project" value="InterPro"/>
</dbReference>
<dbReference type="AlphaFoldDB" id="A0A7K1UHV8"/>
<dbReference type="InterPro" id="IPR000524">
    <property type="entry name" value="Tscrpt_reg_HTH_GntR"/>
</dbReference>
<name>A0A7K1UHV8_9MICC</name>
<protein>
    <submittedName>
        <fullName evidence="5">FCD domain-containing protein</fullName>
    </submittedName>
</protein>
<dbReference type="EMBL" id="WRPM01000044">
    <property type="protein sequence ID" value="MVT25964.1"/>
    <property type="molecule type" value="Genomic_DNA"/>
</dbReference>
<evidence type="ECO:0000256" key="1">
    <source>
        <dbReference type="ARBA" id="ARBA00023015"/>
    </source>
</evidence>
<keyword evidence="2" id="KW-0238">DNA-binding</keyword>
<dbReference type="CDD" id="cd07377">
    <property type="entry name" value="WHTH_GntR"/>
    <property type="match status" value="1"/>
</dbReference>
<comment type="caution">
    <text evidence="5">The sequence shown here is derived from an EMBL/GenBank/DDBJ whole genome shotgun (WGS) entry which is preliminary data.</text>
</comment>
<reference evidence="5 6" key="1">
    <citation type="submission" date="2019-12" db="EMBL/GenBank/DDBJ databases">
        <title>Nesterenkonia muleiensis sp. nov., a novel actinobacterium isolated from sap of Populus euphratica.</title>
        <authorList>
            <person name="Wang R."/>
        </authorList>
    </citation>
    <scope>NUCLEOTIDE SEQUENCE [LARGE SCALE GENOMIC DNA]</scope>
    <source>
        <strain evidence="5 6">F10</strain>
    </source>
</reference>
<dbReference type="SUPFAM" id="SSF46785">
    <property type="entry name" value="Winged helix' DNA-binding domain"/>
    <property type="match status" value="1"/>
</dbReference>
<dbReference type="GO" id="GO:0003677">
    <property type="term" value="F:DNA binding"/>
    <property type="evidence" value="ECO:0007669"/>
    <property type="project" value="UniProtKB-KW"/>
</dbReference>
<evidence type="ECO:0000256" key="3">
    <source>
        <dbReference type="ARBA" id="ARBA00023163"/>
    </source>
</evidence>
<dbReference type="InterPro" id="IPR036390">
    <property type="entry name" value="WH_DNA-bd_sf"/>
</dbReference>
<dbReference type="Gene3D" id="1.10.10.10">
    <property type="entry name" value="Winged helix-like DNA-binding domain superfamily/Winged helix DNA-binding domain"/>
    <property type="match status" value="1"/>
</dbReference>
<keyword evidence="1" id="KW-0805">Transcription regulation</keyword>
<evidence type="ECO:0000259" key="4">
    <source>
        <dbReference type="PROSITE" id="PS50949"/>
    </source>
</evidence>
<gene>
    <name evidence="5" type="ORF">GNZ21_06270</name>
</gene>
<evidence type="ECO:0000256" key="2">
    <source>
        <dbReference type="ARBA" id="ARBA00023125"/>
    </source>
</evidence>
<dbReference type="SUPFAM" id="SSF48008">
    <property type="entry name" value="GntR ligand-binding domain-like"/>
    <property type="match status" value="1"/>
</dbReference>
<dbReference type="OrthoDB" id="8680240at2"/>
<dbReference type="Pfam" id="PF07729">
    <property type="entry name" value="FCD"/>
    <property type="match status" value="1"/>
</dbReference>
<dbReference type="Gene3D" id="1.20.120.530">
    <property type="entry name" value="GntR ligand-binding domain-like"/>
    <property type="match status" value="1"/>
</dbReference>
<keyword evidence="3" id="KW-0804">Transcription</keyword>
<dbReference type="PROSITE" id="PS50949">
    <property type="entry name" value="HTH_GNTR"/>
    <property type="match status" value="1"/>
</dbReference>
<dbReference type="SMART" id="SM00895">
    <property type="entry name" value="FCD"/>
    <property type="match status" value="1"/>
</dbReference>
<dbReference type="PANTHER" id="PTHR43537:SF5">
    <property type="entry name" value="UXU OPERON TRANSCRIPTIONAL REGULATOR"/>
    <property type="match status" value="1"/>
</dbReference>
<dbReference type="InterPro" id="IPR008920">
    <property type="entry name" value="TF_FadR/GntR_C"/>
</dbReference>
<dbReference type="Proteomes" id="UP000460157">
    <property type="component" value="Unassembled WGS sequence"/>
</dbReference>
<evidence type="ECO:0000313" key="6">
    <source>
        <dbReference type="Proteomes" id="UP000460157"/>
    </source>
</evidence>
<dbReference type="Pfam" id="PF00392">
    <property type="entry name" value="GntR"/>
    <property type="match status" value="1"/>
</dbReference>
<keyword evidence="6" id="KW-1185">Reference proteome</keyword>
<organism evidence="5 6">
    <name type="scientific">Nesterenkonia alkaliphila</name>
    <dbReference type="NCBI Taxonomy" id="1463631"/>
    <lineage>
        <taxon>Bacteria</taxon>
        <taxon>Bacillati</taxon>
        <taxon>Actinomycetota</taxon>
        <taxon>Actinomycetes</taxon>
        <taxon>Micrococcales</taxon>
        <taxon>Micrococcaceae</taxon>
        <taxon>Nesterenkonia</taxon>
    </lineage>
</organism>